<reference evidence="3" key="1">
    <citation type="submission" date="2024-04" db="EMBL/GenBank/DDBJ databases">
        <authorList>
            <person name="Shaw F."/>
            <person name="Minotto A."/>
        </authorList>
    </citation>
    <scope>NUCLEOTIDE SEQUENCE [LARGE SCALE GENOMIC DNA]</scope>
</reference>
<feature type="transmembrane region" description="Helical" evidence="1">
    <location>
        <begin position="65"/>
        <end position="85"/>
    </location>
</feature>
<protein>
    <recommendedName>
        <fullName evidence="4">Transmembrane protein</fullName>
    </recommendedName>
</protein>
<dbReference type="Proteomes" id="UP001497453">
    <property type="component" value="Chromosome 2"/>
</dbReference>
<gene>
    <name evidence="2" type="ORF">GFSPODELE1_LOCUS4238</name>
</gene>
<evidence type="ECO:0000313" key="2">
    <source>
        <dbReference type="EMBL" id="CAL1702806.1"/>
    </source>
</evidence>
<keyword evidence="1" id="KW-0812">Transmembrane</keyword>
<organism evidence="2 3">
    <name type="scientific">Somion occarium</name>
    <dbReference type="NCBI Taxonomy" id="3059160"/>
    <lineage>
        <taxon>Eukaryota</taxon>
        <taxon>Fungi</taxon>
        <taxon>Dikarya</taxon>
        <taxon>Basidiomycota</taxon>
        <taxon>Agaricomycotina</taxon>
        <taxon>Agaricomycetes</taxon>
        <taxon>Polyporales</taxon>
        <taxon>Cerrenaceae</taxon>
        <taxon>Somion</taxon>
    </lineage>
</organism>
<keyword evidence="1" id="KW-1133">Transmembrane helix</keyword>
<keyword evidence="3" id="KW-1185">Reference proteome</keyword>
<proteinExistence type="predicted"/>
<evidence type="ECO:0000313" key="3">
    <source>
        <dbReference type="Proteomes" id="UP001497453"/>
    </source>
</evidence>
<keyword evidence="1" id="KW-0472">Membrane</keyword>
<feature type="transmembrane region" description="Helical" evidence="1">
    <location>
        <begin position="39"/>
        <end position="59"/>
    </location>
</feature>
<dbReference type="EMBL" id="OZ037945">
    <property type="protein sequence ID" value="CAL1702806.1"/>
    <property type="molecule type" value="Genomic_DNA"/>
</dbReference>
<name>A0ABP1D4I3_9APHY</name>
<sequence>MERLISRTIPGRMLCVLKPQPRICPIDLLTPPSVLMLTLIWDVITGFLALVAGLIFLILSLTCKLIVLVLELCFMIISFPFLCIAEGFLCLMSDRDVADGLLETLVGIVPMGSDDDSVISLV</sequence>
<evidence type="ECO:0000256" key="1">
    <source>
        <dbReference type="SAM" id="Phobius"/>
    </source>
</evidence>
<accession>A0ABP1D4I3</accession>
<evidence type="ECO:0008006" key="4">
    <source>
        <dbReference type="Google" id="ProtNLM"/>
    </source>
</evidence>